<evidence type="ECO:0000256" key="1">
    <source>
        <dbReference type="SAM" id="MobiDB-lite"/>
    </source>
</evidence>
<gene>
    <name evidence="2" type="ORF">NDU88_000296</name>
</gene>
<dbReference type="Proteomes" id="UP001066276">
    <property type="component" value="Chromosome 9"/>
</dbReference>
<feature type="compositionally biased region" description="Basic and acidic residues" evidence="1">
    <location>
        <begin position="126"/>
        <end position="135"/>
    </location>
</feature>
<feature type="region of interest" description="Disordered" evidence="1">
    <location>
        <begin position="98"/>
        <end position="135"/>
    </location>
</feature>
<name>A0AAV7MGH8_PLEWA</name>
<evidence type="ECO:0008006" key="4">
    <source>
        <dbReference type="Google" id="ProtNLM"/>
    </source>
</evidence>
<feature type="region of interest" description="Disordered" evidence="1">
    <location>
        <begin position="400"/>
        <end position="433"/>
    </location>
</feature>
<feature type="compositionally biased region" description="Polar residues" evidence="1">
    <location>
        <begin position="226"/>
        <end position="242"/>
    </location>
</feature>
<dbReference type="AlphaFoldDB" id="A0AAV7MGH8"/>
<feature type="compositionally biased region" description="Polar residues" evidence="1">
    <location>
        <begin position="405"/>
        <end position="415"/>
    </location>
</feature>
<accession>A0AAV7MGH8</accession>
<reference evidence="2" key="1">
    <citation type="journal article" date="2022" name="bioRxiv">
        <title>Sequencing and chromosome-scale assembly of the giantPleurodeles waltlgenome.</title>
        <authorList>
            <person name="Brown T."/>
            <person name="Elewa A."/>
            <person name="Iarovenko S."/>
            <person name="Subramanian E."/>
            <person name="Araus A.J."/>
            <person name="Petzold A."/>
            <person name="Susuki M."/>
            <person name="Suzuki K.-i.T."/>
            <person name="Hayashi T."/>
            <person name="Toyoda A."/>
            <person name="Oliveira C."/>
            <person name="Osipova E."/>
            <person name="Leigh N.D."/>
            <person name="Simon A."/>
            <person name="Yun M.H."/>
        </authorList>
    </citation>
    <scope>NUCLEOTIDE SEQUENCE</scope>
    <source>
        <strain evidence="2">20211129_DDA</strain>
        <tissue evidence="2">Liver</tissue>
    </source>
</reference>
<protein>
    <recommendedName>
        <fullName evidence="4">MAP3K12-binding inhibitory protein 1</fullName>
    </recommendedName>
</protein>
<dbReference type="EMBL" id="JANPWB010000013">
    <property type="protein sequence ID" value="KAJ1102855.1"/>
    <property type="molecule type" value="Genomic_DNA"/>
</dbReference>
<dbReference type="PANTHER" id="PTHR23404">
    <property type="entry name" value="MOLYBDOPTERIN SYNTHASE RELATED"/>
    <property type="match status" value="1"/>
</dbReference>
<evidence type="ECO:0000313" key="2">
    <source>
        <dbReference type="EMBL" id="KAJ1102855.1"/>
    </source>
</evidence>
<feature type="region of interest" description="Disordered" evidence="1">
    <location>
        <begin position="322"/>
        <end position="341"/>
    </location>
</feature>
<comment type="caution">
    <text evidence="2">The sequence shown here is derived from an EMBL/GenBank/DDBJ whole genome shotgun (WGS) entry which is preliminary data.</text>
</comment>
<proteinExistence type="predicted"/>
<evidence type="ECO:0000313" key="3">
    <source>
        <dbReference type="Proteomes" id="UP001066276"/>
    </source>
</evidence>
<keyword evidence="3" id="KW-1185">Reference proteome</keyword>
<sequence length="637" mass="69129">MDHDPYITWLVKSSSVSDWKCFLLILQLTIPFFSPKLHLPEDVVTITINWTKLQDVPVPSPALFSQTLQQHMQSFLDKLKAFVKGEEVCPDENACRATHGGSCVKSAEPTEGNRDETPEGAFSGPEDGKDTKESLDEGSRRACLCAERKENAQGRNPEHLKESLSGCIDGNTTMKCPVENGSKPDCEHGSSKSPEVMETSKAASPGHQGRKDAFECPAEDTRIDSENSSTRSTMTASSGSTEIQEKVPSEPTDMDINMECPSGDVGKTSAVYYSAKSAGTTERKKTRINGKVHVSPSAEQDAMKCPAEDASRANVMECSIAAGGGTESEQKTPPGPSKMRHSLECLDASKRDTRDTSALSAEATIESGTAACKRVSCDLTDRDEAMECLTEDASTADISAASAKNAETTEGNTAKASEEAAADGPPGMSGAVNSSLRFDQEVVQIKAQKAEIDRRIMAFIERKQAEINKNNVREFCNVIDCNQENSCARTDAVFTPYPGFRSHVKVSRVVNTYGPQTRPDLASASSTKTSALSRDCGNQAVEERLQNIETHLCLQSGGPVPKDIYMRIKKLEEKILELEGLSPEYFQTVSFPGKRRKSQAAQSCSLVELDQKISALRGKLVRTASDLSSRHGDKFHV</sequence>
<organism evidence="2 3">
    <name type="scientific">Pleurodeles waltl</name>
    <name type="common">Iberian ribbed newt</name>
    <dbReference type="NCBI Taxonomy" id="8319"/>
    <lineage>
        <taxon>Eukaryota</taxon>
        <taxon>Metazoa</taxon>
        <taxon>Chordata</taxon>
        <taxon>Craniata</taxon>
        <taxon>Vertebrata</taxon>
        <taxon>Euteleostomi</taxon>
        <taxon>Amphibia</taxon>
        <taxon>Batrachia</taxon>
        <taxon>Caudata</taxon>
        <taxon>Salamandroidea</taxon>
        <taxon>Salamandridae</taxon>
        <taxon>Pleurodelinae</taxon>
        <taxon>Pleurodeles</taxon>
    </lineage>
</organism>
<feature type="region of interest" description="Disordered" evidence="1">
    <location>
        <begin position="179"/>
        <end position="264"/>
    </location>
</feature>
<feature type="compositionally biased region" description="Basic and acidic residues" evidence="1">
    <location>
        <begin position="209"/>
        <end position="225"/>
    </location>
</feature>